<proteinExistence type="predicted"/>
<dbReference type="EMBL" id="BMAO01021496">
    <property type="protein sequence ID" value="GFQ74949.1"/>
    <property type="molecule type" value="Genomic_DNA"/>
</dbReference>
<comment type="caution">
    <text evidence="1">The sequence shown here is derived from an EMBL/GenBank/DDBJ whole genome shotgun (WGS) entry which is preliminary data.</text>
</comment>
<keyword evidence="2" id="KW-1185">Reference proteome</keyword>
<evidence type="ECO:0000313" key="1">
    <source>
        <dbReference type="EMBL" id="GFQ74949.1"/>
    </source>
</evidence>
<evidence type="ECO:0000313" key="2">
    <source>
        <dbReference type="Proteomes" id="UP000887116"/>
    </source>
</evidence>
<sequence length="86" mass="9439">MTRGGLADVAFGVELSSPTGHFSPRRSGEPRWNEQCILGVFKLLVRIPGLKDIPYYPSKICRTGVSQYFTIRCSGLLDLGSCSFSP</sequence>
<name>A0A8X6GW72_TRICU</name>
<organism evidence="1 2">
    <name type="scientific">Trichonephila clavata</name>
    <name type="common">Joro spider</name>
    <name type="synonym">Nephila clavata</name>
    <dbReference type="NCBI Taxonomy" id="2740835"/>
    <lineage>
        <taxon>Eukaryota</taxon>
        <taxon>Metazoa</taxon>
        <taxon>Ecdysozoa</taxon>
        <taxon>Arthropoda</taxon>
        <taxon>Chelicerata</taxon>
        <taxon>Arachnida</taxon>
        <taxon>Araneae</taxon>
        <taxon>Araneomorphae</taxon>
        <taxon>Entelegynae</taxon>
        <taxon>Araneoidea</taxon>
        <taxon>Nephilidae</taxon>
        <taxon>Trichonephila</taxon>
    </lineage>
</organism>
<dbReference type="AlphaFoldDB" id="A0A8X6GW72"/>
<protein>
    <submittedName>
        <fullName evidence="1">Uncharacterized protein</fullName>
    </submittedName>
</protein>
<reference evidence="1" key="1">
    <citation type="submission" date="2020-07" db="EMBL/GenBank/DDBJ databases">
        <title>Multicomponent nature underlies the extraordinary mechanical properties of spider dragline silk.</title>
        <authorList>
            <person name="Kono N."/>
            <person name="Nakamura H."/>
            <person name="Mori M."/>
            <person name="Yoshida Y."/>
            <person name="Ohtoshi R."/>
            <person name="Malay A.D."/>
            <person name="Moran D.A.P."/>
            <person name="Tomita M."/>
            <person name="Numata K."/>
            <person name="Arakawa K."/>
        </authorList>
    </citation>
    <scope>NUCLEOTIDE SEQUENCE</scope>
</reference>
<dbReference type="Proteomes" id="UP000887116">
    <property type="component" value="Unassembled WGS sequence"/>
</dbReference>
<gene>
    <name evidence="1" type="ORF">TNCT_139311</name>
</gene>
<accession>A0A8X6GW72</accession>